<dbReference type="STRING" id="943816.AN217_01930"/>
<sequence length="64" mass="6833">MRRRLRKLSVDGREFTWSGRILHVSGERDCPRCVRLRIWGAGKNTPGAGSPGAGSSGAGAPDVI</sequence>
<name>A0A1H9PRT2_9ACTN</name>
<dbReference type="AlphaFoldDB" id="A0A1H9PRT2"/>
<accession>A0A1H9PRT2</accession>
<gene>
    <name evidence="2" type="ORF">SAMN05421870_102209</name>
</gene>
<keyword evidence="3" id="KW-1185">Reference proteome</keyword>
<reference evidence="3" key="1">
    <citation type="submission" date="2016-10" db="EMBL/GenBank/DDBJ databases">
        <authorList>
            <person name="Varghese N."/>
            <person name="Submissions S."/>
        </authorList>
    </citation>
    <scope>NUCLEOTIDE SEQUENCE [LARGE SCALE GENOMIC DNA]</scope>
    <source>
        <strain evidence="3">CGMCC 4.6825</strain>
    </source>
</reference>
<protein>
    <submittedName>
        <fullName evidence="2">Uncharacterized protein</fullName>
    </submittedName>
</protein>
<evidence type="ECO:0000313" key="3">
    <source>
        <dbReference type="Proteomes" id="UP000182841"/>
    </source>
</evidence>
<feature type="region of interest" description="Disordered" evidence="1">
    <location>
        <begin position="41"/>
        <end position="64"/>
    </location>
</feature>
<proteinExistence type="predicted"/>
<evidence type="ECO:0000256" key="1">
    <source>
        <dbReference type="SAM" id="MobiDB-lite"/>
    </source>
</evidence>
<dbReference type="Proteomes" id="UP000182841">
    <property type="component" value="Unassembled WGS sequence"/>
</dbReference>
<evidence type="ECO:0000313" key="2">
    <source>
        <dbReference type="EMBL" id="SER50937.1"/>
    </source>
</evidence>
<organism evidence="2 3">
    <name type="scientific">Streptomyces qinglanensis</name>
    <dbReference type="NCBI Taxonomy" id="943816"/>
    <lineage>
        <taxon>Bacteria</taxon>
        <taxon>Bacillati</taxon>
        <taxon>Actinomycetota</taxon>
        <taxon>Actinomycetes</taxon>
        <taxon>Kitasatosporales</taxon>
        <taxon>Streptomycetaceae</taxon>
        <taxon>Streptomyces</taxon>
    </lineage>
</organism>
<dbReference type="EMBL" id="FOGO01000002">
    <property type="protein sequence ID" value="SER50937.1"/>
    <property type="molecule type" value="Genomic_DNA"/>
</dbReference>